<dbReference type="GO" id="GO:0006071">
    <property type="term" value="P:glycerol metabolic process"/>
    <property type="evidence" value="ECO:0007669"/>
    <property type="project" value="UniProtKB-KW"/>
</dbReference>
<dbReference type="FunFam" id="3.20.20.190:FF:000013">
    <property type="entry name" value="Glycerophosphodiester phosphodiesterase GDPDL3"/>
    <property type="match status" value="1"/>
</dbReference>
<feature type="chain" id="PRO_5043754118" description="glycerophosphodiester phosphodiesterase" evidence="8">
    <location>
        <begin position="17"/>
        <end position="740"/>
    </location>
</feature>
<evidence type="ECO:0000256" key="2">
    <source>
        <dbReference type="ARBA" id="ARBA00022729"/>
    </source>
</evidence>
<dbReference type="EC" id="3.1.4.46" evidence="1"/>
<sequence>MLRYLVFLLILHIVTAKQSSEQWQTLSGDAPIVIARGGFSGLFPDSSQFAYQFAVSTSLSDVVLFCDLQLTKDGTGICRSDLRLDNSTNIATVYPRQQKSYAVNGETVRGWFSIDFTADQLFTNVSLLQNIFSRPSMFDGSLPIMTVDDVTGLRPPQFWLNVQYNTFYKQHKLDVTSYVQKASNFMGINYISSPEIGFLKSLNGKIRKGKTKLIFRFPEQDSVEPTTNQKYSSLLNDFTTIKSFATGILVPKSYIWPVGPNQYLQPHTTLVADAHKNGLEVFAYGFANDAPASYNYSYDPTAEYLNFIDNSEFSVDGVLTDFPSTASESIACLAHNKNNSASIKGRPLIITHNGASGVFAGCTDLAYQQAVQDGADVIDCSVQMSKDGVAFCLNSADLASDTTAMATFVSRATTVPEIQQNNGVFSFDLTWTEIQSLKPMLTSPISETGLARNPANKNSGKFMKLSDFLDFAKDKNNAAYLASKKGLDVVSAVITSLDKASYDNQTTQRVLIQSDDTSVLSEFKRFHAYERVLSIDEAISDAKGPAVEEVKVFAEAVRVGRSSVVSSAGFFLSGFTDVVERMHGANVSVYVSVLRNEFTAIAFDFFSDPVVEIATYVGGLGVNGLVTEFPATASAYFRSPCADVNADLPYTILPAQPGSLLALAPSEALPPAEPPAPVLTVADVVDPPLPPVAEQSESLEPGDAPASGPRPSGSVKNGGNIWLGVVIAAAVAFIQSLSCH</sequence>
<feature type="signal peptide" evidence="8">
    <location>
        <begin position="1"/>
        <end position="16"/>
    </location>
</feature>
<dbReference type="GO" id="GO:0006629">
    <property type="term" value="P:lipid metabolic process"/>
    <property type="evidence" value="ECO:0007669"/>
    <property type="project" value="InterPro"/>
</dbReference>
<dbReference type="GO" id="GO:0008889">
    <property type="term" value="F:glycerophosphodiester phosphodiesterase activity"/>
    <property type="evidence" value="ECO:0007669"/>
    <property type="project" value="UniProtKB-EC"/>
</dbReference>
<dbReference type="InterPro" id="IPR030395">
    <property type="entry name" value="GP_PDE_dom"/>
</dbReference>
<accession>A0AAV9FBR2</accession>
<reference evidence="10" key="1">
    <citation type="journal article" date="2023" name="Nat. Commun.">
        <title>Diploid and tetraploid genomes of Acorus and the evolution of monocots.</title>
        <authorList>
            <person name="Ma L."/>
            <person name="Liu K.W."/>
            <person name="Li Z."/>
            <person name="Hsiao Y.Y."/>
            <person name="Qi Y."/>
            <person name="Fu T."/>
            <person name="Tang G.D."/>
            <person name="Zhang D."/>
            <person name="Sun W.H."/>
            <person name="Liu D.K."/>
            <person name="Li Y."/>
            <person name="Chen G.Z."/>
            <person name="Liu X.D."/>
            <person name="Liao X.Y."/>
            <person name="Jiang Y.T."/>
            <person name="Yu X."/>
            <person name="Hao Y."/>
            <person name="Huang J."/>
            <person name="Zhao X.W."/>
            <person name="Ke S."/>
            <person name="Chen Y.Y."/>
            <person name="Wu W.L."/>
            <person name="Hsu J.L."/>
            <person name="Lin Y.F."/>
            <person name="Huang M.D."/>
            <person name="Li C.Y."/>
            <person name="Huang L."/>
            <person name="Wang Z.W."/>
            <person name="Zhao X."/>
            <person name="Zhong W.Y."/>
            <person name="Peng D.H."/>
            <person name="Ahmad S."/>
            <person name="Lan S."/>
            <person name="Zhang J.S."/>
            <person name="Tsai W.C."/>
            <person name="Van de Peer Y."/>
            <person name="Liu Z.J."/>
        </authorList>
    </citation>
    <scope>NUCLEOTIDE SEQUENCE</scope>
    <source>
        <strain evidence="10">CP</strain>
    </source>
</reference>
<dbReference type="PROSITE" id="PS51704">
    <property type="entry name" value="GP_PDE"/>
    <property type="match status" value="2"/>
</dbReference>
<keyword evidence="11" id="KW-1185">Reference proteome</keyword>
<organism evidence="10 11">
    <name type="scientific">Acorus calamus</name>
    <name type="common">Sweet flag</name>
    <dbReference type="NCBI Taxonomy" id="4465"/>
    <lineage>
        <taxon>Eukaryota</taxon>
        <taxon>Viridiplantae</taxon>
        <taxon>Streptophyta</taxon>
        <taxon>Embryophyta</taxon>
        <taxon>Tracheophyta</taxon>
        <taxon>Spermatophyta</taxon>
        <taxon>Magnoliopsida</taxon>
        <taxon>Liliopsida</taxon>
        <taxon>Acoraceae</taxon>
        <taxon>Acorus</taxon>
    </lineage>
</organism>
<dbReference type="CDD" id="cd08604">
    <property type="entry name" value="GDPD_SHV3_repeat_2"/>
    <property type="match status" value="1"/>
</dbReference>
<reference evidence="10" key="2">
    <citation type="submission" date="2023-06" db="EMBL/GenBank/DDBJ databases">
        <authorList>
            <person name="Ma L."/>
            <person name="Liu K.-W."/>
            <person name="Li Z."/>
            <person name="Hsiao Y.-Y."/>
            <person name="Qi Y."/>
            <person name="Fu T."/>
            <person name="Tang G."/>
            <person name="Zhang D."/>
            <person name="Sun W.-H."/>
            <person name="Liu D.-K."/>
            <person name="Li Y."/>
            <person name="Chen G.-Z."/>
            <person name="Liu X.-D."/>
            <person name="Liao X.-Y."/>
            <person name="Jiang Y.-T."/>
            <person name="Yu X."/>
            <person name="Hao Y."/>
            <person name="Huang J."/>
            <person name="Zhao X.-W."/>
            <person name="Ke S."/>
            <person name="Chen Y.-Y."/>
            <person name="Wu W.-L."/>
            <person name="Hsu J.-L."/>
            <person name="Lin Y.-F."/>
            <person name="Huang M.-D."/>
            <person name="Li C.-Y."/>
            <person name="Huang L."/>
            <person name="Wang Z.-W."/>
            <person name="Zhao X."/>
            <person name="Zhong W.-Y."/>
            <person name="Peng D.-H."/>
            <person name="Ahmad S."/>
            <person name="Lan S."/>
            <person name="Zhang J.-S."/>
            <person name="Tsai W.-C."/>
            <person name="Van De Peer Y."/>
            <person name="Liu Z.-J."/>
        </authorList>
    </citation>
    <scope>NUCLEOTIDE SEQUENCE</scope>
    <source>
        <strain evidence="10">CP</strain>
        <tissue evidence="10">Leaves</tissue>
    </source>
</reference>
<dbReference type="AlphaFoldDB" id="A0AAV9FBR2"/>
<feature type="domain" description="GP-PDE" evidence="9">
    <location>
        <begin position="31"/>
        <end position="330"/>
    </location>
</feature>
<dbReference type="CDD" id="cd08603">
    <property type="entry name" value="GDPD_SHV3_repeat_1"/>
    <property type="match status" value="1"/>
</dbReference>
<evidence type="ECO:0000256" key="1">
    <source>
        <dbReference type="ARBA" id="ARBA00012247"/>
    </source>
</evidence>
<comment type="catalytic activity">
    <reaction evidence="6">
        <text>a sn-glycero-3-phosphodiester + H2O = an alcohol + sn-glycerol 3-phosphate + H(+)</text>
        <dbReference type="Rhea" id="RHEA:12969"/>
        <dbReference type="ChEBI" id="CHEBI:15377"/>
        <dbReference type="ChEBI" id="CHEBI:15378"/>
        <dbReference type="ChEBI" id="CHEBI:30879"/>
        <dbReference type="ChEBI" id="CHEBI:57597"/>
        <dbReference type="ChEBI" id="CHEBI:83408"/>
        <dbReference type="EC" id="3.1.4.46"/>
    </reaction>
</comment>
<dbReference type="SUPFAM" id="SSF51695">
    <property type="entry name" value="PLC-like phosphodiesterases"/>
    <property type="match status" value="2"/>
</dbReference>
<keyword evidence="5" id="KW-0325">Glycoprotein</keyword>
<dbReference type="FunFam" id="3.20.20.190:FF:000011">
    <property type="entry name" value="Glycerophosphodiester phosphodiesterase GDPDL3"/>
    <property type="match status" value="1"/>
</dbReference>
<protein>
    <recommendedName>
        <fullName evidence="1">glycerophosphodiester phosphodiesterase</fullName>
        <ecNumber evidence="1">3.1.4.46</ecNumber>
    </recommendedName>
</protein>
<keyword evidence="2 8" id="KW-0732">Signal</keyword>
<dbReference type="Pfam" id="PF03009">
    <property type="entry name" value="GDPD"/>
    <property type="match status" value="2"/>
</dbReference>
<keyword evidence="3" id="KW-0319">Glycerol metabolism</keyword>
<evidence type="ECO:0000256" key="7">
    <source>
        <dbReference type="SAM" id="MobiDB-lite"/>
    </source>
</evidence>
<dbReference type="PANTHER" id="PTHR43620">
    <property type="entry name" value="GLYCEROPHOSPHORYL DIESTER PHOSPHODIESTERASE"/>
    <property type="match status" value="1"/>
</dbReference>
<evidence type="ECO:0000256" key="6">
    <source>
        <dbReference type="ARBA" id="ARBA00047512"/>
    </source>
</evidence>
<dbReference type="Proteomes" id="UP001180020">
    <property type="component" value="Unassembled WGS sequence"/>
</dbReference>
<evidence type="ECO:0000256" key="5">
    <source>
        <dbReference type="ARBA" id="ARBA00023180"/>
    </source>
</evidence>
<dbReference type="InterPro" id="IPR017946">
    <property type="entry name" value="PLC-like_Pdiesterase_TIM-brl"/>
</dbReference>
<comment type="caution">
    <text evidence="10">The sequence shown here is derived from an EMBL/GenBank/DDBJ whole genome shotgun (WGS) entry which is preliminary data.</text>
</comment>
<proteinExistence type="predicted"/>
<evidence type="ECO:0000259" key="9">
    <source>
        <dbReference type="PROSITE" id="PS51704"/>
    </source>
</evidence>
<evidence type="ECO:0000256" key="4">
    <source>
        <dbReference type="ARBA" id="ARBA00022801"/>
    </source>
</evidence>
<evidence type="ECO:0000313" key="11">
    <source>
        <dbReference type="Proteomes" id="UP001180020"/>
    </source>
</evidence>
<evidence type="ECO:0000256" key="3">
    <source>
        <dbReference type="ARBA" id="ARBA00022798"/>
    </source>
</evidence>
<feature type="region of interest" description="Disordered" evidence="7">
    <location>
        <begin position="690"/>
        <end position="713"/>
    </location>
</feature>
<dbReference type="EMBL" id="JAUJYO010000002">
    <property type="protein sequence ID" value="KAK1323391.1"/>
    <property type="molecule type" value="Genomic_DNA"/>
</dbReference>
<evidence type="ECO:0000313" key="10">
    <source>
        <dbReference type="EMBL" id="KAK1323391.1"/>
    </source>
</evidence>
<feature type="domain" description="GP-PDE" evidence="9">
    <location>
        <begin position="347"/>
        <end position="637"/>
    </location>
</feature>
<dbReference type="PANTHER" id="PTHR43620:SF44">
    <property type="entry name" value="GLYCEROPHOSPHODIESTER PHOSPHODIESTERASE GDPDL6-RELATED"/>
    <property type="match status" value="1"/>
</dbReference>
<gene>
    <name evidence="10" type="primary">GPDL2</name>
    <name evidence="10" type="ORF">QJS10_CPA02g01258</name>
</gene>
<dbReference type="Gene3D" id="3.20.20.190">
    <property type="entry name" value="Phosphatidylinositol (PI) phosphodiesterase"/>
    <property type="match status" value="2"/>
</dbReference>
<evidence type="ECO:0000256" key="8">
    <source>
        <dbReference type="SAM" id="SignalP"/>
    </source>
</evidence>
<keyword evidence="4" id="KW-0378">Hydrolase</keyword>
<name>A0AAV9FBR2_ACOCL</name>